<dbReference type="AlphaFoldDB" id="A0A7Y9ERZ8"/>
<proteinExistence type="predicted"/>
<reference evidence="1 2" key="1">
    <citation type="submission" date="2020-07" db="EMBL/GenBank/DDBJ databases">
        <title>Sequencing the genomes of 1000 actinobacteria strains.</title>
        <authorList>
            <person name="Klenk H.-P."/>
        </authorList>
    </citation>
    <scope>NUCLEOTIDE SEQUENCE [LARGE SCALE GENOMIC DNA]</scope>
    <source>
        <strain evidence="1 2">DSM 40398</strain>
    </source>
</reference>
<dbReference type="EMBL" id="JACCBA010000001">
    <property type="protein sequence ID" value="NYD52818.1"/>
    <property type="molecule type" value="Genomic_DNA"/>
</dbReference>
<protein>
    <recommendedName>
        <fullName evidence="3">HEAT repeat domain-containing protein</fullName>
    </recommendedName>
</protein>
<evidence type="ECO:0000313" key="1">
    <source>
        <dbReference type="EMBL" id="NYD52818.1"/>
    </source>
</evidence>
<accession>A0A7Y9ERZ8</accession>
<comment type="caution">
    <text evidence="1">The sequence shown here is derived from an EMBL/GenBank/DDBJ whole genome shotgun (WGS) entry which is preliminary data.</text>
</comment>
<dbReference type="InterPro" id="IPR011030">
    <property type="entry name" value="Lipovitellin_superhlx_dom"/>
</dbReference>
<dbReference type="RefSeq" id="WP_179848967.1">
    <property type="nucleotide sequence ID" value="NZ_JACCBA010000001.1"/>
</dbReference>
<gene>
    <name evidence="1" type="ORF">BJY14_008801</name>
</gene>
<organism evidence="1 2">
    <name type="scientific">Actinomadura luteofluorescens</name>
    <dbReference type="NCBI Taxonomy" id="46163"/>
    <lineage>
        <taxon>Bacteria</taxon>
        <taxon>Bacillati</taxon>
        <taxon>Actinomycetota</taxon>
        <taxon>Actinomycetes</taxon>
        <taxon>Streptosporangiales</taxon>
        <taxon>Thermomonosporaceae</taxon>
        <taxon>Actinomadura</taxon>
    </lineage>
</organism>
<dbReference type="SUPFAM" id="SSF48431">
    <property type="entry name" value="Lipovitellin-phosvitin complex, superhelical domain"/>
    <property type="match status" value="1"/>
</dbReference>
<evidence type="ECO:0000313" key="2">
    <source>
        <dbReference type="Proteomes" id="UP000529783"/>
    </source>
</evidence>
<evidence type="ECO:0008006" key="3">
    <source>
        <dbReference type="Google" id="ProtNLM"/>
    </source>
</evidence>
<keyword evidence="2" id="KW-1185">Reference proteome</keyword>
<name>A0A7Y9ERZ8_9ACTN</name>
<sequence length="356" mass="39753">MDDEENFYAHPSTLLGALQRGMGRGVIQAMDDPAAAVEAVLSCLRRDHRWSWDVDERAVYLARLVCDLEIPIDRLLAVLDQTPLEDDENGAALTLEVLETLGRAGHQQAIDGVRRHIIQGPHWLQALHVVGPSWDAELWEDLYPHLRDRIATVDRRLILCRSLPWTRWAAQDERVAAAIVDARNASARPLSEPPADPELAQARRWAATPDHPQYWLSVWVLATTGDEHDVPALLGAVGRVRTRDGGLGWCYRDLVAGLTRIGGDRAAQIVPRLKRLWFSPHTYERAAVLKALVAFAPAGEPPWQLLEGLWDCEANVRELAAAHVQLTGTTRARLRYLRDDPMETPEVRGAAAQRLG</sequence>
<dbReference type="Proteomes" id="UP000529783">
    <property type="component" value="Unassembled WGS sequence"/>
</dbReference>